<dbReference type="AlphaFoldDB" id="A0A1X7G8T9"/>
<evidence type="ECO:0000313" key="3">
    <source>
        <dbReference type="EMBL" id="SMF66025.1"/>
    </source>
</evidence>
<sequence length="240" mass="26833">MILFIFFALFSAVFLLGRRARPLIAALAAIVLWLLAAGWLCAPLLDWAQRGAPDTPQPRFASDTVIVMLGSGTEYDDDTLVPKHDALLRITKSAGLYAQCKRQLPHARCTVLVSGGNPQRHEASEADTYAPYLLRLGVARSDLLLENRSGNTYENAQYVARMLRQRHYDSLILVTSAYHMPRAMLDFDRFGLTPQPVIANARHVRRGLLPRLSNLVNANIALHELIGLAQFHAYRALGWF</sequence>
<dbReference type="PANTHER" id="PTHR30336">
    <property type="entry name" value="INNER MEMBRANE PROTEIN, PROBABLE PERMEASE"/>
    <property type="match status" value="1"/>
</dbReference>
<organism evidence="3 4">
    <name type="scientific">Trinickia caryophylli</name>
    <name type="common">Paraburkholderia caryophylli</name>
    <dbReference type="NCBI Taxonomy" id="28094"/>
    <lineage>
        <taxon>Bacteria</taxon>
        <taxon>Pseudomonadati</taxon>
        <taxon>Pseudomonadota</taxon>
        <taxon>Betaproteobacteria</taxon>
        <taxon>Burkholderiales</taxon>
        <taxon>Burkholderiaceae</taxon>
        <taxon>Trinickia</taxon>
    </lineage>
</organism>
<protein>
    <submittedName>
        <fullName evidence="3">Uncharacterized SAM-binding protein YcdF, DUF218 family</fullName>
    </submittedName>
</protein>
<dbReference type="RefSeq" id="WP_102623018.1">
    <property type="nucleotide sequence ID" value="NZ_BSQD01000013.1"/>
</dbReference>
<feature type="domain" description="DUF218" evidence="2">
    <location>
        <begin position="65"/>
        <end position="227"/>
    </location>
</feature>
<dbReference type="GO" id="GO:0043164">
    <property type="term" value="P:Gram-negative-bacterium-type cell wall biogenesis"/>
    <property type="evidence" value="ECO:0007669"/>
    <property type="project" value="TreeGrafter"/>
</dbReference>
<dbReference type="InterPro" id="IPR014729">
    <property type="entry name" value="Rossmann-like_a/b/a_fold"/>
</dbReference>
<feature type="transmembrane region" description="Helical" evidence="1">
    <location>
        <begin position="30"/>
        <end position="48"/>
    </location>
</feature>
<keyword evidence="4" id="KW-1185">Reference proteome</keyword>
<dbReference type="CDD" id="cd06259">
    <property type="entry name" value="YdcF-like"/>
    <property type="match status" value="1"/>
</dbReference>
<reference evidence="4" key="1">
    <citation type="submission" date="2017-04" db="EMBL/GenBank/DDBJ databases">
        <authorList>
            <person name="Varghese N."/>
            <person name="Submissions S."/>
        </authorList>
    </citation>
    <scope>NUCLEOTIDE SEQUENCE [LARGE SCALE GENOMIC DNA]</scope>
    <source>
        <strain evidence="4">Ballard 720</strain>
    </source>
</reference>
<keyword evidence="1" id="KW-1133">Transmembrane helix</keyword>
<dbReference type="Proteomes" id="UP000192911">
    <property type="component" value="Unassembled WGS sequence"/>
</dbReference>
<name>A0A1X7G8T9_TRICW</name>
<dbReference type="EMBL" id="FXAH01000014">
    <property type="protein sequence ID" value="SMF66025.1"/>
    <property type="molecule type" value="Genomic_DNA"/>
</dbReference>
<proteinExistence type="predicted"/>
<dbReference type="GO" id="GO:0000270">
    <property type="term" value="P:peptidoglycan metabolic process"/>
    <property type="evidence" value="ECO:0007669"/>
    <property type="project" value="TreeGrafter"/>
</dbReference>
<keyword evidence="1" id="KW-0812">Transmembrane</keyword>
<dbReference type="OrthoDB" id="9809813at2"/>
<gene>
    <name evidence="3" type="ORF">SAMN06295900_11474</name>
</gene>
<dbReference type="InterPro" id="IPR003848">
    <property type="entry name" value="DUF218"/>
</dbReference>
<evidence type="ECO:0000256" key="1">
    <source>
        <dbReference type="SAM" id="Phobius"/>
    </source>
</evidence>
<evidence type="ECO:0000313" key="4">
    <source>
        <dbReference type="Proteomes" id="UP000192911"/>
    </source>
</evidence>
<evidence type="ECO:0000259" key="2">
    <source>
        <dbReference type="Pfam" id="PF02698"/>
    </source>
</evidence>
<dbReference type="Pfam" id="PF02698">
    <property type="entry name" value="DUF218"/>
    <property type="match status" value="1"/>
</dbReference>
<dbReference type="Gene3D" id="3.40.50.620">
    <property type="entry name" value="HUPs"/>
    <property type="match status" value="1"/>
</dbReference>
<dbReference type="GO" id="GO:0005886">
    <property type="term" value="C:plasma membrane"/>
    <property type="evidence" value="ECO:0007669"/>
    <property type="project" value="TreeGrafter"/>
</dbReference>
<accession>A0A1X7G8T9</accession>
<dbReference type="InterPro" id="IPR051599">
    <property type="entry name" value="Cell_Envelope_Assoc"/>
</dbReference>
<dbReference type="GeneID" id="95551751"/>
<dbReference type="STRING" id="28094.SAMN06295900_11474"/>
<keyword evidence="1" id="KW-0472">Membrane</keyword>
<dbReference type="PANTHER" id="PTHR30336:SF4">
    <property type="entry name" value="ENVELOPE BIOGENESIS FACTOR ELYC"/>
    <property type="match status" value="1"/>
</dbReference>